<sequence length="223" mass="24389">MRSFPSPDTSAILGAELHLLSPVVCLMLRCIALHCNVCTPMQVAALPAAVHDRSGPDLRSPPYRHSPLLSLQGTGNLVSSSPPGRCKSYTTLAASQDRQETTRFDERSGDDKSLVEAQTLAAGSPSESSSLGYSYMQQPHSVTTLVRAPIVWWREYLPCHSEIGVTGCPARNPAPRSTTSLGMNQQPANRSRYFLFSPGTPSLSRYVQFAIWAHSLWITARDF</sequence>
<feature type="compositionally biased region" description="Basic and acidic residues" evidence="1">
    <location>
        <begin position="97"/>
        <end position="112"/>
    </location>
</feature>
<protein>
    <submittedName>
        <fullName evidence="2">Uncharacterized protein</fullName>
    </submittedName>
</protein>
<proteinExistence type="predicted"/>
<dbReference type="Proteomes" id="UP000711996">
    <property type="component" value="Unassembled WGS sequence"/>
</dbReference>
<comment type="caution">
    <text evidence="2">The sequence shown here is derived from an EMBL/GenBank/DDBJ whole genome shotgun (WGS) entry which is preliminary data.</text>
</comment>
<evidence type="ECO:0000313" key="2">
    <source>
        <dbReference type="EMBL" id="KAF4861659.1"/>
    </source>
</evidence>
<keyword evidence="3" id="KW-1185">Reference proteome</keyword>
<gene>
    <name evidence="2" type="ORF">CGCSCA2_v004279</name>
</gene>
<accession>A0A9P5EXX8</accession>
<feature type="region of interest" description="Disordered" evidence="1">
    <location>
        <begin position="92"/>
        <end position="112"/>
    </location>
</feature>
<reference evidence="2" key="1">
    <citation type="submission" date="2019-06" db="EMBL/GenBank/DDBJ databases">
        <authorList>
            <person name="Gan P."/>
            <person name="Shirasu K."/>
        </authorList>
    </citation>
    <scope>NUCLEOTIDE SEQUENCE [LARGE SCALE GENOMIC DNA]</scope>
    <source>
        <strain evidence="2">CAD2</strain>
    </source>
</reference>
<evidence type="ECO:0000313" key="3">
    <source>
        <dbReference type="Proteomes" id="UP000711996"/>
    </source>
</evidence>
<organism evidence="2 3">
    <name type="scientific">Colletotrichum siamense</name>
    <name type="common">Anthracnose fungus</name>
    <dbReference type="NCBI Taxonomy" id="690259"/>
    <lineage>
        <taxon>Eukaryota</taxon>
        <taxon>Fungi</taxon>
        <taxon>Dikarya</taxon>
        <taxon>Ascomycota</taxon>
        <taxon>Pezizomycotina</taxon>
        <taxon>Sordariomycetes</taxon>
        <taxon>Hypocreomycetidae</taxon>
        <taxon>Glomerellales</taxon>
        <taxon>Glomerellaceae</taxon>
        <taxon>Colletotrichum</taxon>
        <taxon>Colletotrichum gloeosporioides species complex</taxon>
    </lineage>
</organism>
<dbReference type="AlphaFoldDB" id="A0A9P5EXX8"/>
<dbReference type="EMBL" id="QPMT01000010">
    <property type="protein sequence ID" value="KAF4861659.1"/>
    <property type="molecule type" value="Genomic_DNA"/>
</dbReference>
<name>A0A9P5EXX8_COLSI</name>
<evidence type="ECO:0000256" key="1">
    <source>
        <dbReference type="SAM" id="MobiDB-lite"/>
    </source>
</evidence>